<dbReference type="EMBL" id="WUAV01000004">
    <property type="protein sequence ID" value="KAF1756751.1"/>
    <property type="molecule type" value="Genomic_DNA"/>
</dbReference>
<dbReference type="KEGG" id="crq:GCK72_013205"/>
<evidence type="ECO:0000313" key="3">
    <source>
        <dbReference type="Proteomes" id="UP000483820"/>
    </source>
</evidence>
<evidence type="ECO:0000313" key="2">
    <source>
        <dbReference type="EMBL" id="KAF1756751.1"/>
    </source>
</evidence>
<keyword evidence="1" id="KW-0812">Transmembrane</keyword>
<dbReference type="Pfam" id="PF10326">
    <property type="entry name" value="7TM_GPCR_Str"/>
    <property type="match status" value="1"/>
</dbReference>
<dbReference type="InterPro" id="IPR019428">
    <property type="entry name" value="7TM_GPCR_serpentine_rcpt_Str"/>
</dbReference>
<dbReference type="CTD" id="9805542"/>
<gene>
    <name evidence="2" type="ORF">GCK72_013205</name>
</gene>
<comment type="caution">
    <text evidence="2">The sequence shown here is derived from an EMBL/GenBank/DDBJ whole genome shotgun (WGS) entry which is preliminary data.</text>
</comment>
<name>A0A6A5GPZ6_CAERE</name>
<proteinExistence type="predicted"/>
<keyword evidence="1" id="KW-0472">Membrane</keyword>
<dbReference type="AlphaFoldDB" id="A0A6A5GPZ6"/>
<feature type="transmembrane region" description="Helical" evidence="1">
    <location>
        <begin position="20"/>
        <end position="47"/>
    </location>
</feature>
<feature type="transmembrane region" description="Helical" evidence="1">
    <location>
        <begin position="67"/>
        <end position="89"/>
    </location>
</feature>
<accession>A0A6A5GPZ6</accession>
<reference evidence="2 3" key="1">
    <citation type="submission" date="2019-12" db="EMBL/GenBank/DDBJ databases">
        <title>Chromosome-level assembly of the Caenorhabditis remanei genome.</title>
        <authorList>
            <person name="Teterina A.A."/>
            <person name="Willis J.H."/>
            <person name="Phillips P.C."/>
        </authorList>
    </citation>
    <scope>NUCLEOTIDE SEQUENCE [LARGE SCALE GENOMIC DNA]</scope>
    <source>
        <strain evidence="2 3">PX506</strain>
        <tissue evidence="2">Whole organism</tissue>
    </source>
</reference>
<dbReference type="PANTHER" id="PTHR46000">
    <property type="entry name" value="SEVEN TM RECEPTOR-RELATED"/>
    <property type="match status" value="1"/>
</dbReference>
<keyword evidence="1" id="KW-1133">Transmembrane helix</keyword>
<protein>
    <submittedName>
        <fullName evidence="2">Uncharacterized protein</fullName>
    </submittedName>
</protein>
<evidence type="ECO:0000256" key="1">
    <source>
        <dbReference type="SAM" id="Phobius"/>
    </source>
</evidence>
<dbReference type="Proteomes" id="UP000483820">
    <property type="component" value="Chromosome IV"/>
</dbReference>
<organism evidence="2 3">
    <name type="scientific">Caenorhabditis remanei</name>
    <name type="common">Caenorhabditis vulgaris</name>
    <dbReference type="NCBI Taxonomy" id="31234"/>
    <lineage>
        <taxon>Eukaryota</taxon>
        <taxon>Metazoa</taxon>
        <taxon>Ecdysozoa</taxon>
        <taxon>Nematoda</taxon>
        <taxon>Chromadorea</taxon>
        <taxon>Rhabditida</taxon>
        <taxon>Rhabditina</taxon>
        <taxon>Rhabditomorpha</taxon>
        <taxon>Rhabditoidea</taxon>
        <taxon>Rhabditidae</taxon>
        <taxon>Peloderinae</taxon>
        <taxon>Caenorhabditis</taxon>
    </lineage>
</organism>
<dbReference type="GeneID" id="9805542"/>
<dbReference type="RefSeq" id="XP_053584488.1">
    <property type="nucleotide sequence ID" value="XM_053729716.1"/>
</dbReference>
<sequence>MSKASFFIVMNLKDSPLQNYPTAALLLLSSVTGLFGVTLYAISINFIFRYFALQRAGRLRYFAGKFLIVWMVYPFVIAVIAMAVVYQMGPNERMTALLRQDLKKMYDLDIDKATYSGCFYYTIDEYDFFRRIFSKNEVASVTLYEPNMDSIPP</sequence>